<feature type="region of interest" description="Disordered" evidence="1">
    <location>
        <begin position="562"/>
        <end position="625"/>
    </location>
</feature>
<evidence type="ECO:0000259" key="2">
    <source>
        <dbReference type="Pfam" id="PF18821"/>
    </source>
</evidence>
<evidence type="ECO:0000313" key="6">
    <source>
        <dbReference type="Proteomes" id="UP000281474"/>
    </source>
</evidence>
<dbReference type="Proteomes" id="UP000281474">
    <property type="component" value="Unassembled WGS sequence"/>
</dbReference>
<feature type="compositionally biased region" description="Basic and acidic residues" evidence="1">
    <location>
        <begin position="423"/>
        <end position="433"/>
    </location>
</feature>
<evidence type="ECO:0008006" key="7">
    <source>
        <dbReference type="Google" id="ProtNLM"/>
    </source>
</evidence>
<keyword evidence="6" id="KW-1185">Reference proteome</keyword>
<dbReference type="OrthoDB" id="5604131at2"/>
<dbReference type="EMBL" id="QZEI01000131">
    <property type="protein sequence ID" value="RLV57844.1"/>
    <property type="molecule type" value="Genomic_DNA"/>
</dbReference>
<comment type="caution">
    <text evidence="4">The sequence shown here is derived from an EMBL/GenBank/DDBJ whole genome shotgun (WGS) entry which is preliminary data.</text>
</comment>
<feature type="domain" description="DUF5710" evidence="3">
    <location>
        <begin position="9"/>
        <end position="61"/>
    </location>
</feature>
<feature type="compositionally biased region" description="Polar residues" evidence="1">
    <location>
        <begin position="562"/>
        <end position="589"/>
    </location>
</feature>
<accession>A0A3L8PRK0</accession>
<feature type="compositionally biased region" description="Basic and acidic residues" evidence="1">
    <location>
        <begin position="613"/>
        <end position="625"/>
    </location>
</feature>
<evidence type="ECO:0000259" key="3">
    <source>
        <dbReference type="Pfam" id="PF18974"/>
    </source>
</evidence>
<evidence type="ECO:0000256" key="1">
    <source>
        <dbReference type="SAM" id="MobiDB-lite"/>
    </source>
</evidence>
<dbReference type="Pfam" id="PF18821">
    <property type="entry name" value="LPD7"/>
    <property type="match status" value="1"/>
</dbReference>
<dbReference type="Pfam" id="PF18974">
    <property type="entry name" value="DUF5710"/>
    <property type="match status" value="1"/>
</dbReference>
<reference evidence="4 6" key="1">
    <citation type="submission" date="2018-09" db="EMBL/GenBank/DDBJ databases">
        <title>Phylogeny of the Shewanellaceae, and recommendation for two new genera, Pseudoshewanella and Parashewanella.</title>
        <authorList>
            <person name="Wang G."/>
        </authorList>
    </citation>
    <scope>NUCLEOTIDE SEQUENCE [LARGE SCALE GENOMIC DNA]</scope>
    <source>
        <strain evidence="4 6">C51</strain>
    </source>
</reference>
<evidence type="ECO:0000313" key="4">
    <source>
        <dbReference type="EMBL" id="RLV57844.1"/>
    </source>
</evidence>
<feature type="compositionally biased region" description="Basic and acidic residues" evidence="1">
    <location>
        <begin position="442"/>
        <end position="452"/>
    </location>
</feature>
<organism evidence="4 6">
    <name type="scientific">Parashewanella curva</name>
    <dbReference type="NCBI Taxonomy" id="2338552"/>
    <lineage>
        <taxon>Bacteria</taxon>
        <taxon>Pseudomonadati</taxon>
        <taxon>Pseudomonadota</taxon>
        <taxon>Gammaproteobacteria</taxon>
        <taxon>Alteromonadales</taxon>
        <taxon>Shewanellaceae</taxon>
        <taxon>Parashewanella</taxon>
    </lineage>
</organism>
<evidence type="ECO:0000313" key="5">
    <source>
        <dbReference type="EMBL" id="RLV57912.1"/>
    </source>
</evidence>
<protein>
    <recommendedName>
        <fullName evidence="7">Toprim domain-containing protein</fullName>
    </recommendedName>
</protein>
<sequence length="625" mass="70933">MSNEQLKHKTYLTVGYDDRAQAQKEIGRLSNGVAAISFDGEQGLWFAKAGTDKCRVEPWLPDPNMMKQHSDTDPLLEFNNVLETAGFLLKEPPLMDGQIHRVATQDDKRGQKSGVYAVFNDGHPVGWYQDHRNHSEPQKWHASFEQADPTAKLHQKAHMANIRYRREQSLNQKQQHHAKRCAQLYRQLPTANSGQGYLNRKGVQAYPGVCQDKKGRLVIPLYDAEQNIHSIQRISPNGFKCLKKGAQKSGHFFVVGDRPLNANEPILYAEGYSTAASIAEATGRSVVMTVDAGNMPKVAEKISAKYPSAKHLFLADNDHKGQINKGIQKARESANLVGGHWLTPKFYTEQIQHGLTDFNDLHMSNSIFRVKKQIEGYIERCWPELKYQKPERLQPPLNSIMPISPVLKTIATQSQKTVPEQVKTPETELKTKPENPTQPPKPNKEQPEKETSKMPMPKHLYMRYTSANGKNYFPNRNSAALAFIDKGNKLQTRLEHSKIIMDLLAIAKHRGWQQIKLRGSQNFKREAWLQAKIKGMDVTGYKPQPLDYQLLAQQGVTINKPSQQTQAVKPQAQPTTSPPKQQVTSQAKPQSALERFKQRFTPQNSIAKSRFAPNKENHYEQQLEH</sequence>
<dbReference type="InterPro" id="IPR043764">
    <property type="entry name" value="DUF5710"/>
</dbReference>
<dbReference type="EMBL" id="QZEI01000120">
    <property type="protein sequence ID" value="RLV57912.1"/>
    <property type="molecule type" value="Genomic_DNA"/>
</dbReference>
<feature type="region of interest" description="Disordered" evidence="1">
    <location>
        <begin position="413"/>
        <end position="457"/>
    </location>
</feature>
<feature type="domain" description="Large polyvalent protein-associated" evidence="2">
    <location>
        <begin position="461"/>
        <end position="552"/>
    </location>
</feature>
<name>A0A3L8PRK0_9GAMM</name>
<proteinExistence type="predicted"/>
<dbReference type="RefSeq" id="WP_121840756.1">
    <property type="nucleotide sequence ID" value="NZ_ML014869.1"/>
</dbReference>
<dbReference type="AlphaFoldDB" id="A0A3L8PRK0"/>
<gene>
    <name evidence="5" type="ORF">D5018_20050</name>
    <name evidence="4" type="ORF">D5018_20390</name>
</gene>
<dbReference type="InterPro" id="IPR040677">
    <property type="entry name" value="LPD7"/>
</dbReference>